<evidence type="ECO:0000313" key="8">
    <source>
        <dbReference type="RefSeq" id="XP_012942422.2"/>
    </source>
</evidence>
<keyword evidence="5" id="KW-0175">Coiled coil</keyword>
<protein>
    <submittedName>
        <fullName evidence="8">Uncharacterized protein LOC101847138</fullName>
    </submittedName>
</protein>
<feature type="coiled-coil region" evidence="5">
    <location>
        <begin position="178"/>
        <end position="205"/>
    </location>
</feature>
<dbReference type="InterPro" id="IPR001304">
    <property type="entry name" value="C-type_lectin-like"/>
</dbReference>
<dbReference type="Proteomes" id="UP000694888">
    <property type="component" value="Unplaced"/>
</dbReference>
<evidence type="ECO:0000256" key="3">
    <source>
        <dbReference type="ARBA" id="ARBA00022729"/>
    </source>
</evidence>
<dbReference type="InterPro" id="IPR016187">
    <property type="entry name" value="CTDL_fold"/>
</dbReference>
<dbReference type="CDD" id="cd00037">
    <property type="entry name" value="CLECT"/>
    <property type="match status" value="1"/>
</dbReference>
<organism evidence="7 8">
    <name type="scientific">Aplysia californica</name>
    <name type="common">California sea hare</name>
    <dbReference type="NCBI Taxonomy" id="6500"/>
    <lineage>
        <taxon>Eukaryota</taxon>
        <taxon>Metazoa</taxon>
        <taxon>Spiralia</taxon>
        <taxon>Lophotrochozoa</taxon>
        <taxon>Mollusca</taxon>
        <taxon>Gastropoda</taxon>
        <taxon>Heterobranchia</taxon>
        <taxon>Euthyneura</taxon>
        <taxon>Tectipleura</taxon>
        <taxon>Aplysiida</taxon>
        <taxon>Aplysioidea</taxon>
        <taxon>Aplysiidae</taxon>
        <taxon>Aplysia</taxon>
    </lineage>
</organism>
<dbReference type="InterPro" id="IPR051663">
    <property type="entry name" value="CLec_Tetranectin-domain"/>
</dbReference>
<name>A0ABM1A7N0_APLCA</name>
<feature type="domain" description="C-type lectin" evidence="6">
    <location>
        <begin position="213"/>
        <end position="326"/>
    </location>
</feature>
<keyword evidence="2" id="KW-0964">Secreted</keyword>
<sequence>MTCVDGRCSEADLSSPHIASSDGVEIITTHNKVHEGYTEHLTINCSFTHQQGSDFYSIVSLILYKTDSPTDTVYREVASITAFSHNKVEETNTMGSTVTGHHKPDAYSFIALEWLYPTKNVVGKYKCEANGIDHKGHPMTSTAITVVVQTAVSTDMLLETIKEMNIKVEDMEIKLNKYVGLENKVTHLEATLNGLKSQVDNSKDAITLASANYKGSYYFVTEQRYGNAWEANRLCQLYGGYLVEINDRQEFDFVTDFLYNHTSSLGGLGGAWVGATDEGHEGTWRFMTSGGKVSTLVWHGPEPSGGGGENCMNMRIRSKDMNDYPCFKADAEHFPAIVCEIPHSNI</sequence>
<dbReference type="SMART" id="SM00034">
    <property type="entry name" value="CLECT"/>
    <property type="match status" value="1"/>
</dbReference>
<gene>
    <name evidence="8" type="primary">LOC101847138</name>
</gene>
<dbReference type="Pfam" id="PF00059">
    <property type="entry name" value="Lectin_C"/>
    <property type="match status" value="1"/>
</dbReference>
<accession>A0ABM1A7N0</accession>
<dbReference type="InterPro" id="IPR016186">
    <property type="entry name" value="C-type_lectin-like/link_sf"/>
</dbReference>
<dbReference type="Gene3D" id="3.10.100.10">
    <property type="entry name" value="Mannose-Binding Protein A, subunit A"/>
    <property type="match status" value="1"/>
</dbReference>
<dbReference type="SUPFAM" id="SSF56436">
    <property type="entry name" value="C-type lectin-like"/>
    <property type="match status" value="1"/>
</dbReference>
<dbReference type="PANTHER" id="PTHR22799:SF1">
    <property type="entry name" value="C-TYPE LECTIN DOMAIN FAMILY 11 MEMBER A"/>
    <property type="match status" value="1"/>
</dbReference>
<dbReference type="PANTHER" id="PTHR22799">
    <property type="entry name" value="TETRANECTIN-RELATED"/>
    <property type="match status" value="1"/>
</dbReference>
<proteinExistence type="predicted"/>
<keyword evidence="4" id="KW-0430">Lectin</keyword>
<dbReference type="GeneID" id="101847138"/>
<reference evidence="8" key="1">
    <citation type="submission" date="2025-08" db="UniProtKB">
        <authorList>
            <consortium name="RefSeq"/>
        </authorList>
    </citation>
    <scope>IDENTIFICATION</scope>
</reference>
<evidence type="ECO:0000259" key="6">
    <source>
        <dbReference type="PROSITE" id="PS50041"/>
    </source>
</evidence>
<keyword evidence="7" id="KW-1185">Reference proteome</keyword>
<evidence type="ECO:0000256" key="1">
    <source>
        <dbReference type="ARBA" id="ARBA00004613"/>
    </source>
</evidence>
<evidence type="ECO:0000256" key="4">
    <source>
        <dbReference type="ARBA" id="ARBA00022734"/>
    </source>
</evidence>
<evidence type="ECO:0000256" key="5">
    <source>
        <dbReference type="SAM" id="Coils"/>
    </source>
</evidence>
<dbReference type="PROSITE" id="PS50041">
    <property type="entry name" value="C_TYPE_LECTIN_2"/>
    <property type="match status" value="1"/>
</dbReference>
<dbReference type="RefSeq" id="XP_012942422.2">
    <property type="nucleotide sequence ID" value="XM_013086968.2"/>
</dbReference>
<keyword evidence="3" id="KW-0732">Signal</keyword>
<evidence type="ECO:0000256" key="2">
    <source>
        <dbReference type="ARBA" id="ARBA00022525"/>
    </source>
</evidence>
<comment type="subcellular location">
    <subcellularLocation>
        <location evidence="1">Secreted</location>
    </subcellularLocation>
</comment>
<evidence type="ECO:0000313" key="7">
    <source>
        <dbReference type="Proteomes" id="UP000694888"/>
    </source>
</evidence>